<protein>
    <submittedName>
        <fullName evidence="2">Dihydrofolate reductase family protein</fullName>
    </submittedName>
</protein>
<dbReference type="Pfam" id="PF01872">
    <property type="entry name" value="RibD_C"/>
    <property type="match status" value="1"/>
</dbReference>
<accession>A0ABN2F7W6</accession>
<reference evidence="2 3" key="1">
    <citation type="journal article" date="2019" name="Int. J. Syst. Evol. Microbiol.">
        <title>The Global Catalogue of Microorganisms (GCM) 10K type strain sequencing project: providing services to taxonomists for standard genome sequencing and annotation.</title>
        <authorList>
            <consortium name="The Broad Institute Genomics Platform"/>
            <consortium name="The Broad Institute Genome Sequencing Center for Infectious Disease"/>
            <person name="Wu L."/>
            <person name="Ma J."/>
        </authorList>
    </citation>
    <scope>NUCLEOTIDE SEQUENCE [LARGE SCALE GENOMIC DNA]</scope>
    <source>
        <strain evidence="2 3">JCM 14306</strain>
    </source>
</reference>
<dbReference type="SUPFAM" id="SSF53597">
    <property type="entry name" value="Dihydrofolate reductase-like"/>
    <property type="match status" value="1"/>
</dbReference>
<dbReference type="Gene3D" id="3.40.430.10">
    <property type="entry name" value="Dihydrofolate Reductase, subunit A"/>
    <property type="match status" value="1"/>
</dbReference>
<dbReference type="Proteomes" id="UP001501319">
    <property type="component" value="Unassembled WGS sequence"/>
</dbReference>
<feature type="domain" description="Bacterial bifunctional deaminase-reductase C-terminal" evidence="1">
    <location>
        <begin position="13"/>
        <end position="170"/>
    </location>
</feature>
<comment type="caution">
    <text evidence="2">The sequence shown here is derived from an EMBL/GenBank/DDBJ whole genome shotgun (WGS) entry which is preliminary data.</text>
</comment>
<name>A0ABN2F7W6_9ACTN</name>
<dbReference type="InterPro" id="IPR002734">
    <property type="entry name" value="RibDG_C"/>
</dbReference>
<proteinExistence type="predicted"/>
<sequence length="180" mass="19915">MLYKRTVTFHAAVFIATSLDGFIARPDGSIDWLTERGEQAGDTGYDEFMAAVDTVVLGRTTYEKVLTFDFWPYEGKQVEVLSTTLAGNADERIIVHRTLDGLVQTLNDRGAKRVYADGGRVVQTFLRAGLLNELTITVVPVLIGSGIPLFGELDHDITLTHNATRTLRAGLIQSDYTIHR</sequence>
<dbReference type="PANTHER" id="PTHR38011:SF11">
    <property type="entry name" value="2,5-DIAMINO-6-RIBOSYLAMINO-4(3H)-PYRIMIDINONE 5'-PHOSPHATE REDUCTASE"/>
    <property type="match status" value="1"/>
</dbReference>
<evidence type="ECO:0000313" key="3">
    <source>
        <dbReference type="Proteomes" id="UP001501319"/>
    </source>
</evidence>
<organism evidence="2 3">
    <name type="scientific">Kribbella alba</name>
    <dbReference type="NCBI Taxonomy" id="190197"/>
    <lineage>
        <taxon>Bacteria</taxon>
        <taxon>Bacillati</taxon>
        <taxon>Actinomycetota</taxon>
        <taxon>Actinomycetes</taxon>
        <taxon>Propionibacteriales</taxon>
        <taxon>Kribbellaceae</taxon>
        <taxon>Kribbella</taxon>
    </lineage>
</organism>
<evidence type="ECO:0000259" key="1">
    <source>
        <dbReference type="Pfam" id="PF01872"/>
    </source>
</evidence>
<gene>
    <name evidence="2" type="ORF">GCM10009744_24200</name>
</gene>
<dbReference type="EMBL" id="BAAANE010000004">
    <property type="protein sequence ID" value="GAA1634610.1"/>
    <property type="molecule type" value="Genomic_DNA"/>
</dbReference>
<keyword evidence="3" id="KW-1185">Reference proteome</keyword>
<dbReference type="InterPro" id="IPR024072">
    <property type="entry name" value="DHFR-like_dom_sf"/>
</dbReference>
<dbReference type="PANTHER" id="PTHR38011">
    <property type="entry name" value="DIHYDROFOLATE REDUCTASE FAMILY PROTEIN (AFU_ORTHOLOGUE AFUA_8G06820)"/>
    <property type="match status" value="1"/>
</dbReference>
<evidence type="ECO:0000313" key="2">
    <source>
        <dbReference type="EMBL" id="GAA1634610.1"/>
    </source>
</evidence>
<dbReference type="InterPro" id="IPR050765">
    <property type="entry name" value="Riboflavin_Biosynth_HTPR"/>
</dbReference>